<keyword evidence="2" id="KW-1185">Reference proteome</keyword>
<evidence type="ECO:0000313" key="1">
    <source>
        <dbReference type="EMBL" id="KAF9651374.1"/>
    </source>
</evidence>
<proteinExistence type="predicted"/>
<evidence type="ECO:0000313" key="2">
    <source>
        <dbReference type="Proteomes" id="UP000886501"/>
    </source>
</evidence>
<sequence length="586" mass="66453">MTTGTVDLLLWWEATKPSVASDRFFLPSFLSTSHSSLRSDKAYSHSRPIRNPTPRSLSLWQESQKRDRRGERRKYSKQPFKMFPSRLPDLPLEIWEHILHFVPEPSIYDIKLVNHQLRELIADSTSLQYRLQLYRAGYEDNTRVTQPSVTTKREQLREYEAAWLDGECAVPVREVFKGTSGPELTGDTLVTMGRARMRFIKLPSKAKRLPTRGWTVDLTFDGWSVAMHPPTNVMVVSEYTGSISSVPIHILRMDTGQPHPLASIPALQHDVRDNFAEIYPPFMSISQSVVAILFRESGQAEQVIDEDRLFVWNWRTGSKILSLNNTYYETLTLFSDTWLVAGYAFRPVDDRLPDNYALHLVDTSTKPVETTRFELSVPSYGDHGHFAGLHSGESAFYGPPSEVGPQPPFLPTSSEAIVTARIQMCDTTTDEHAAYCVTLRLCELLELAKRGGPYVRWEDWAAYTSIWEKKGLIQHIFSDFCVSGWRLACPLKGVEPGKLTFEIHEFNSCCGPPTSLSNVKKGKESEGKVASNLRSSKRVKELVFKCTEGLEDLTNLSTNVMITEDNLILVTWTPGIMAWSMTVITF</sequence>
<comment type="caution">
    <text evidence="1">The sequence shown here is derived from an EMBL/GenBank/DDBJ whole genome shotgun (WGS) entry which is preliminary data.</text>
</comment>
<accession>A0ACB6ZPB4</accession>
<protein>
    <submittedName>
        <fullName evidence="1">Uncharacterized protein</fullName>
    </submittedName>
</protein>
<dbReference type="Proteomes" id="UP000886501">
    <property type="component" value="Unassembled WGS sequence"/>
</dbReference>
<reference evidence="1" key="1">
    <citation type="submission" date="2019-10" db="EMBL/GenBank/DDBJ databases">
        <authorList>
            <consortium name="DOE Joint Genome Institute"/>
            <person name="Kuo A."/>
            <person name="Miyauchi S."/>
            <person name="Kiss E."/>
            <person name="Drula E."/>
            <person name="Kohler A."/>
            <person name="Sanchez-Garcia M."/>
            <person name="Andreopoulos B."/>
            <person name="Barry K.W."/>
            <person name="Bonito G."/>
            <person name="Buee M."/>
            <person name="Carver A."/>
            <person name="Chen C."/>
            <person name="Cichocki N."/>
            <person name="Clum A."/>
            <person name="Culley D."/>
            <person name="Crous P.W."/>
            <person name="Fauchery L."/>
            <person name="Girlanda M."/>
            <person name="Hayes R."/>
            <person name="Keri Z."/>
            <person name="Labutti K."/>
            <person name="Lipzen A."/>
            <person name="Lombard V."/>
            <person name="Magnuson J."/>
            <person name="Maillard F."/>
            <person name="Morin E."/>
            <person name="Murat C."/>
            <person name="Nolan M."/>
            <person name="Ohm R."/>
            <person name="Pangilinan J."/>
            <person name="Pereira M."/>
            <person name="Perotto S."/>
            <person name="Peter M."/>
            <person name="Riley R."/>
            <person name="Sitrit Y."/>
            <person name="Stielow B."/>
            <person name="Szollosi G."/>
            <person name="Zifcakova L."/>
            <person name="Stursova M."/>
            <person name="Spatafora J.W."/>
            <person name="Tedersoo L."/>
            <person name="Vaario L.-M."/>
            <person name="Yamada A."/>
            <person name="Yan M."/>
            <person name="Wang P."/>
            <person name="Xu J."/>
            <person name="Bruns T."/>
            <person name="Baldrian P."/>
            <person name="Vilgalys R."/>
            <person name="Henrissat B."/>
            <person name="Grigoriev I.V."/>
            <person name="Hibbett D."/>
            <person name="Nagy L.G."/>
            <person name="Martin F.M."/>
        </authorList>
    </citation>
    <scope>NUCLEOTIDE SEQUENCE</scope>
    <source>
        <strain evidence="1">P2</strain>
    </source>
</reference>
<organism evidence="1 2">
    <name type="scientific">Thelephora ganbajun</name>
    <name type="common">Ganba fungus</name>
    <dbReference type="NCBI Taxonomy" id="370292"/>
    <lineage>
        <taxon>Eukaryota</taxon>
        <taxon>Fungi</taxon>
        <taxon>Dikarya</taxon>
        <taxon>Basidiomycota</taxon>
        <taxon>Agaricomycotina</taxon>
        <taxon>Agaricomycetes</taxon>
        <taxon>Thelephorales</taxon>
        <taxon>Thelephoraceae</taxon>
        <taxon>Thelephora</taxon>
    </lineage>
</organism>
<reference evidence="1" key="2">
    <citation type="journal article" date="2020" name="Nat. Commun.">
        <title>Large-scale genome sequencing of mycorrhizal fungi provides insights into the early evolution of symbiotic traits.</title>
        <authorList>
            <person name="Miyauchi S."/>
            <person name="Kiss E."/>
            <person name="Kuo A."/>
            <person name="Drula E."/>
            <person name="Kohler A."/>
            <person name="Sanchez-Garcia M."/>
            <person name="Morin E."/>
            <person name="Andreopoulos B."/>
            <person name="Barry K.W."/>
            <person name="Bonito G."/>
            <person name="Buee M."/>
            <person name="Carver A."/>
            <person name="Chen C."/>
            <person name="Cichocki N."/>
            <person name="Clum A."/>
            <person name="Culley D."/>
            <person name="Crous P.W."/>
            <person name="Fauchery L."/>
            <person name="Girlanda M."/>
            <person name="Hayes R.D."/>
            <person name="Keri Z."/>
            <person name="LaButti K."/>
            <person name="Lipzen A."/>
            <person name="Lombard V."/>
            <person name="Magnuson J."/>
            <person name="Maillard F."/>
            <person name="Murat C."/>
            <person name="Nolan M."/>
            <person name="Ohm R.A."/>
            <person name="Pangilinan J."/>
            <person name="Pereira M.F."/>
            <person name="Perotto S."/>
            <person name="Peter M."/>
            <person name="Pfister S."/>
            <person name="Riley R."/>
            <person name="Sitrit Y."/>
            <person name="Stielow J.B."/>
            <person name="Szollosi G."/>
            <person name="Zifcakova L."/>
            <person name="Stursova M."/>
            <person name="Spatafora J.W."/>
            <person name="Tedersoo L."/>
            <person name="Vaario L.M."/>
            <person name="Yamada A."/>
            <person name="Yan M."/>
            <person name="Wang P."/>
            <person name="Xu J."/>
            <person name="Bruns T."/>
            <person name="Baldrian P."/>
            <person name="Vilgalys R."/>
            <person name="Dunand C."/>
            <person name="Henrissat B."/>
            <person name="Grigoriev I.V."/>
            <person name="Hibbett D."/>
            <person name="Nagy L.G."/>
            <person name="Martin F.M."/>
        </authorList>
    </citation>
    <scope>NUCLEOTIDE SEQUENCE</scope>
    <source>
        <strain evidence="1">P2</strain>
    </source>
</reference>
<gene>
    <name evidence="1" type="ORF">BDM02DRAFT_3110812</name>
</gene>
<dbReference type="EMBL" id="MU117976">
    <property type="protein sequence ID" value="KAF9651374.1"/>
    <property type="molecule type" value="Genomic_DNA"/>
</dbReference>
<name>A0ACB6ZPB4_THEGA</name>